<proteinExistence type="predicted"/>
<dbReference type="SMART" id="SM00922">
    <property type="entry name" value="MR_MLE"/>
    <property type="match status" value="1"/>
</dbReference>
<evidence type="ECO:0000313" key="3">
    <source>
        <dbReference type="Proteomes" id="UP000029995"/>
    </source>
</evidence>
<comment type="caution">
    <text evidence="2">The sequence shown here is derived from an EMBL/GenBank/DDBJ whole genome shotgun (WGS) entry which is preliminary data.</text>
</comment>
<dbReference type="PANTHER" id="PTHR48080">
    <property type="entry name" value="D-GALACTONATE DEHYDRATASE-RELATED"/>
    <property type="match status" value="1"/>
</dbReference>
<dbReference type="InterPro" id="IPR036849">
    <property type="entry name" value="Enolase-like_C_sf"/>
</dbReference>
<dbReference type="InterPro" id="IPR013341">
    <property type="entry name" value="Mandelate_racemase_N_dom"/>
</dbReference>
<protein>
    <recommendedName>
        <fullName evidence="1">Mandelate racemase/muconate lactonizing enzyme C-terminal domain-containing protein</fullName>
    </recommendedName>
</protein>
<organism evidence="2 3">
    <name type="scientific">Inquilinus limosus MP06</name>
    <dbReference type="NCBI Taxonomy" id="1398085"/>
    <lineage>
        <taxon>Bacteria</taxon>
        <taxon>Pseudomonadati</taxon>
        <taxon>Pseudomonadota</taxon>
        <taxon>Alphaproteobacteria</taxon>
        <taxon>Rhodospirillales</taxon>
        <taxon>Rhodospirillaceae</taxon>
        <taxon>Inquilinus</taxon>
    </lineage>
</organism>
<dbReference type="InterPro" id="IPR013342">
    <property type="entry name" value="Mandelate_racemase_C"/>
</dbReference>
<dbReference type="InterPro" id="IPR029017">
    <property type="entry name" value="Enolase-like_N"/>
</dbReference>
<dbReference type="SUPFAM" id="SSF51604">
    <property type="entry name" value="Enolase C-terminal domain-like"/>
    <property type="match status" value="1"/>
</dbReference>
<evidence type="ECO:0000313" key="2">
    <source>
        <dbReference type="EMBL" id="KGM35798.1"/>
    </source>
</evidence>
<reference evidence="2 3" key="1">
    <citation type="submission" date="2014-01" db="EMBL/GenBank/DDBJ databases">
        <title>Genome sequence determination for a cystic fibrosis isolate, Inquilinus limosus.</title>
        <authorList>
            <person name="Pino M."/>
            <person name="Di Conza J."/>
            <person name="Gutkind G."/>
        </authorList>
    </citation>
    <scope>NUCLEOTIDE SEQUENCE [LARGE SCALE GENOMIC DNA]</scope>
    <source>
        <strain evidence="2 3">MP06</strain>
    </source>
</reference>
<dbReference type="EMBL" id="JANX01000011">
    <property type="protein sequence ID" value="KGM35798.1"/>
    <property type="molecule type" value="Genomic_DNA"/>
</dbReference>
<dbReference type="OrthoDB" id="5290054at2"/>
<dbReference type="SFLD" id="SFLDS00001">
    <property type="entry name" value="Enolase"/>
    <property type="match status" value="1"/>
</dbReference>
<dbReference type="Pfam" id="PF02746">
    <property type="entry name" value="MR_MLE_N"/>
    <property type="match status" value="1"/>
</dbReference>
<dbReference type="AlphaFoldDB" id="A0A0A0DD26"/>
<gene>
    <name evidence="2" type="ORF">P409_02395</name>
</gene>
<dbReference type="Gene3D" id="3.30.390.10">
    <property type="entry name" value="Enolase-like, N-terminal domain"/>
    <property type="match status" value="1"/>
</dbReference>
<dbReference type="Proteomes" id="UP000029995">
    <property type="component" value="Unassembled WGS sequence"/>
</dbReference>
<feature type="domain" description="Mandelate racemase/muconate lactonizing enzyme C-terminal" evidence="1">
    <location>
        <begin position="146"/>
        <end position="242"/>
    </location>
</feature>
<evidence type="ECO:0000259" key="1">
    <source>
        <dbReference type="SMART" id="SM00922"/>
    </source>
</evidence>
<dbReference type="SUPFAM" id="SSF54826">
    <property type="entry name" value="Enolase N-terminal domain-like"/>
    <property type="match status" value="1"/>
</dbReference>
<dbReference type="GO" id="GO:0003824">
    <property type="term" value="F:catalytic activity"/>
    <property type="evidence" value="ECO:0007669"/>
    <property type="project" value="UniProtKB-ARBA"/>
</dbReference>
<dbReference type="InterPro" id="IPR029065">
    <property type="entry name" value="Enolase_C-like"/>
</dbReference>
<dbReference type="RefSeq" id="WP_034831412.1">
    <property type="nucleotide sequence ID" value="NZ_JANX01000011.1"/>
</dbReference>
<name>A0A0A0DD26_9PROT</name>
<dbReference type="Pfam" id="PF13378">
    <property type="entry name" value="MR_MLE_C"/>
    <property type="match status" value="1"/>
</dbReference>
<dbReference type="Gene3D" id="3.20.20.120">
    <property type="entry name" value="Enolase-like C-terminal domain"/>
    <property type="match status" value="1"/>
</dbReference>
<sequence>MRIEDIRCWVVEAEHPAHPYRWRKGLAGSGDGTPADRKPLKAVIRMDTDAGITGAIEVTNAWGAMSLVDRRLKRLIGENPLLTERLWTLVWEIDRIEEIPMPHLGIVDLLAWDIKAKAAGMPLHQLLGGHDRRVPAYASTVTWDSMAEYERHIKECIDAGFTAFKLHAWGDAKEDAALSRNLRRWAGPDADLMFDGSAGWDYVTALRFGRVLEAEGFLWYEEPMREFELGSYRKLCDALDIPVLAAETSDGCHWNMASWIQAGALDMARTSTFYKGGLTGAVKIAHLAEAHGMRAQVHGMGLANAQLCAAIRNNDYYEQLVISSEQIAGLGKLGPLAIEGGVLTVSDAPGIGFDLDWERIEATAVARA</sequence>
<accession>A0A0A0DD26</accession>
<dbReference type="InterPro" id="IPR034593">
    <property type="entry name" value="DgoD-like"/>
</dbReference>